<keyword evidence="1" id="KW-1133">Transmembrane helix</keyword>
<reference evidence="2 3" key="1">
    <citation type="submission" date="2020-03" db="EMBL/GenBank/DDBJ databases">
        <title>Genomic Encyclopedia of Type Strains, Phase IV (KMG-IV): sequencing the most valuable type-strain genomes for metagenomic binning, comparative biology and taxonomic classification.</title>
        <authorList>
            <person name="Goeker M."/>
        </authorList>
    </citation>
    <scope>NUCLEOTIDE SEQUENCE [LARGE SCALE GENOMIC DNA]</scope>
    <source>
        <strain evidence="2 3">DSM 101599</strain>
    </source>
</reference>
<keyword evidence="3" id="KW-1185">Reference proteome</keyword>
<dbReference type="RefSeq" id="WP_167184902.1">
    <property type="nucleotide sequence ID" value="NZ_JAASQL010000001.1"/>
</dbReference>
<proteinExistence type="predicted"/>
<organism evidence="2 3">
    <name type="scientific">Wenyingzhuangia heitensis</name>
    <dbReference type="NCBI Taxonomy" id="1487859"/>
    <lineage>
        <taxon>Bacteria</taxon>
        <taxon>Pseudomonadati</taxon>
        <taxon>Bacteroidota</taxon>
        <taxon>Flavobacteriia</taxon>
        <taxon>Flavobacteriales</taxon>
        <taxon>Flavobacteriaceae</taxon>
        <taxon>Wenyingzhuangia</taxon>
    </lineage>
</organism>
<keyword evidence="1" id="KW-0812">Transmembrane</keyword>
<protein>
    <submittedName>
        <fullName evidence="2">Na+-transporting methylmalonyl-CoA/oxaloacetate decarboxylase gamma subunit</fullName>
    </submittedName>
</protein>
<feature type="transmembrane region" description="Helical" evidence="1">
    <location>
        <begin position="13"/>
        <end position="34"/>
    </location>
</feature>
<keyword evidence="1" id="KW-0472">Membrane</keyword>
<name>A0ABX0U772_9FLAO</name>
<accession>A0ABX0U772</accession>
<sequence length="188" mass="21365">MEFLKSLDPVLQLFWYIAIPTSIVFIIQTILTFMGTDASDGIDTDFDGDLDGTNAPFQFFSFRNLINFLLGFSWTGISFFKQITNTNYLYILSVTVGLFFVFLFFIVIKQITKLAEDNTFKITQTLNKTAEVYTPIPEKKTGKGKVLISVNGSYRELEAMTYQERINSGSTVKITQIINQNILIVESI</sequence>
<dbReference type="Proteomes" id="UP000745859">
    <property type="component" value="Unassembled WGS sequence"/>
</dbReference>
<dbReference type="EMBL" id="JAASQL010000001">
    <property type="protein sequence ID" value="NIJ44603.1"/>
    <property type="molecule type" value="Genomic_DNA"/>
</dbReference>
<feature type="transmembrane region" description="Helical" evidence="1">
    <location>
        <begin position="65"/>
        <end position="83"/>
    </location>
</feature>
<feature type="transmembrane region" description="Helical" evidence="1">
    <location>
        <begin position="89"/>
        <end position="108"/>
    </location>
</feature>
<evidence type="ECO:0000313" key="3">
    <source>
        <dbReference type="Proteomes" id="UP000745859"/>
    </source>
</evidence>
<gene>
    <name evidence="2" type="ORF">FHR24_001042</name>
</gene>
<comment type="caution">
    <text evidence="2">The sequence shown here is derived from an EMBL/GenBank/DDBJ whole genome shotgun (WGS) entry which is preliminary data.</text>
</comment>
<dbReference type="Gene3D" id="2.40.50.140">
    <property type="entry name" value="Nucleic acid-binding proteins"/>
    <property type="match status" value="1"/>
</dbReference>
<dbReference type="InterPro" id="IPR012340">
    <property type="entry name" value="NA-bd_OB-fold"/>
</dbReference>
<evidence type="ECO:0000256" key="1">
    <source>
        <dbReference type="SAM" id="Phobius"/>
    </source>
</evidence>
<evidence type="ECO:0000313" key="2">
    <source>
        <dbReference type="EMBL" id="NIJ44603.1"/>
    </source>
</evidence>